<dbReference type="AlphaFoldDB" id="A0A139A0H0"/>
<protein>
    <submittedName>
        <fullName evidence="2">Uncharacterized protein</fullName>
    </submittedName>
</protein>
<reference evidence="2 3" key="1">
    <citation type="journal article" date="2015" name="Genome Biol. Evol.">
        <title>Phylogenomic analyses indicate that early fungi evolved digesting cell walls of algal ancestors of land plants.</title>
        <authorList>
            <person name="Chang Y."/>
            <person name="Wang S."/>
            <person name="Sekimoto S."/>
            <person name="Aerts A.L."/>
            <person name="Choi C."/>
            <person name="Clum A."/>
            <person name="LaButti K.M."/>
            <person name="Lindquist E.A."/>
            <person name="Yee Ngan C."/>
            <person name="Ohm R.A."/>
            <person name="Salamov A.A."/>
            <person name="Grigoriev I.V."/>
            <person name="Spatafora J.W."/>
            <person name="Berbee M.L."/>
        </authorList>
    </citation>
    <scope>NUCLEOTIDE SEQUENCE [LARGE SCALE GENOMIC DNA]</scope>
    <source>
        <strain evidence="2 3">JEL478</strain>
    </source>
</reference>
<name>A0A139A0H0_GONPJ</name>
<evidence type="ECO:0000313" key="2">
    <source>
        <dbReference type="EMBL" id="KXS10259.1"/>
    </source>
</evidence>
<proteinExistence type="predicted"/>
<organism evidence="2 3">
    <name type="scientific">Gonapodya prolifera (strain JEL478)</name>
    <name type="common">Monoblepharis prolifera</name>
    <dbReference type="NCBI Taxonomy" id="1344416"/>
    <lineage>
        <taxon>Eukaryota</taxon>
        <taxon>Fungi</taxon>
        <taxon>Fungi incertae sedis</taxon>
        <taxon>Chytridiomycota</taxon>
        <taxon>Chytridiomycota incertae sedis</taxon>
        <taxon>Monoblepharidomycetes</taxon>
        <taxon>Monoblepharidales</taxon>
        <taxon>Gonapodyaceae</taxon>
        <taxon>Gonapodya</taxon>
    </lineage>
</organism>
<accession>A0A139A0H0</accession>
<keyword evidence="3" id="KW-1185">Reference proteome</keyword>
<feature type="region of interest" description="Disordered" evidence="1">
    <location>
        <begin position="1"/>
        <end position="20"/>
    </location>
</feature>
<dbReference type="EMBL" id="KQ965831">
    <property type="protein sequence ID" value="KXS10259.1"/>
    <property type="molecule type" value="Genomic_DNA"/>
</dbReference>
<gene>
    <name evidence="2" type="ORF">M427DRAFT_37534</name>
</gene>
<sequence>MAALPVPSQNPTPAPAPKPAALPQAPITLLNIPGPQQPYPGHAPGAQQWLPFGFPYGAPPFSVFLQYPFPGPPTTPYMQTMSFLKLGKGEPIVAWITHVDQLYAANRESPHTTALCALQALCKLGTCRQTTALAVELLMHPNMT</sequence>
<dbReference type="Proteomes" id="UP000070544">
    <property type="component" value="Unassembled WGS sequence"/>
</dbReference>
<evidence type="ECO:0000256" key="1">
    <source>
        <dbReference type="SAM" id="MobiDB-lite"/>
    </source>
</evidence>
<feature type="compositionally biased region" description="Pro residues" evidence="1">
    <location>
        <begin position="8"/>
        <end position="20"/>
    </location>
</feature>
<evidence type="ECO:0000313" key="3">
    <source>
        <dbReference type="Proteomes" id="UP000070544"/>
    </source>
</evidence>